<keyword evidence="4 5" id="KW-0472">Membrane</keyword>
<comment type="caution">
    <text evidence="8">The sequence shown here is derived from an EMBL/GenBank/DDBJ whole genome shotgun (WGS) entry which is preliminary data.</text>
</comment>
<feature type="transmembrane region" description="Helical" evidence="5">
    <location>
        <begin position="256"/>
        <end position="275"/>
    </location>
</feature>
<keyword evidence="3 5" id="KW-1133">Transmembrane helix</keyword>
<evidence type="ECO:0000256" key="5">
    <source>
        <dbReference type="SAM" id="Phobius"/>
    </source>
</evidence>
<reference evidence="8" key="1">
    <citation type="journal article" date="2021" name="PeerJ">
        <title>Extensive microbial diversity within the chicken gut microbiome revealed by metagenomics and culture.</title>
        <authorList>
            <person name="Gilroy R."/>
            <person name="Ravi A."/>
            <person name="Getino M."/>
            <person name="Pursley I."/>
            <person name="Horton D.L."/>
            <person name="Alikhan N.F."/>
            <person name="Baker D."/>
            <person name="Gharbi K."/>
            <person name="Hall N."/>
            <person name="Watson M."/>
            <person name="Adriaenssens E.M."/>
            <person name="Foster-Nyarko E."/>
            <person name="Jarju S."/>
            <person name="Secka A."/>
            <person name="Antonio M."/>
            <person name="Oren A."/>
            <person name="Chaudhuri R.R."/>
            <person name="La Ragione R."/>
            <person name="Hildebrand F."/>
            <person name="Pallen M.J."/>
        </authorList>
    </citation>
    <scope>NUCLEOTIDE SEQUENCE</scope>
    <source>
        <strain evidence="8">ChiBcolR9-63</strain>
    </source>
</reference>
<name>A0A9D2FUB6_9STRE</name>
<dbReference type="CDD" id="cd04179">
    <property type="entry name" value="DPM_DPG-synthase_like"/>
    <property type="match status" value="1"/>
</dbReference>
<dbReference type="GO" id="GO:0006487">
    <property type="term" value="P:protein N-linked glycosylation"/>
    <property type="evidence" value="ECO:0007669"/>
    <property type="project" value="TreeGrafter"/>
</dbReference>
<evidence type="ECO:0000313" key="9">
    <source>
        <dbReference type="Proteomes" id="UP000824058"/>
    </source>
</evidence>
<feature type="transmembrane region" description="Helical" evidence="5">
    <location>
        <begin position="296"/>
        <end position="314"/>
    </location>
</feature>
<feature type="domain" description="Glycosyltransferase 2-like" evidence="6">
    <location>
        <begin position="8"/>
        <end position="137"/>
    </location>
</feature>
<evidence type="ECO:0000256" key="4">
    <source>
        <dbReference type="ARBA" id="ARBA00023136"/>
    </source>
</evidence>
<evidence type="ECO:0000313" key="8">
    <source>
        <dbReference type="EMBL" id="HIZ67143.1"/>
    </source>
</evidence>
<dbReference type="PANTHER" id="PTHR10859:SF114">
    <property type="entry name" value="DOLICHOL-PHOSPHATE MANNOSYLTRANSFERASE"/>
    <property type="match status" value="1"/>
</dbReference>
<sequence>MNEQSVVVVIPAYEPDIRLLDLLQDIRTREARPFHIILVDDGSGDDYKDIFKEAQTTYHCRLLSHEVNKGKGRALKTAIFDILKTFPEAKGIVTIDSDGQHTYDDTLKCIQAFLQYPDSLILGVRTFEESVPLRSRFGNVLTRDILDVFTGMKVSDTQTGLRVIPMAWLPCLLEVEGERYEFEMNMLLQAKEDHIPIREVPIATIYINENESSHFDVVRDSIRIYKVFFKYIFASLLSFLVDIGIFTFLMMVFKGLNFGTVVIASVLARIVSSIVNFTLNRNLVFQQGRPSSAVKYFILVVVQIMLSSYLVTFFGQLWQAIPISVVKIIVDSVLFFVSYFVQKRFIFRNNEN</sequence>
<dbReference type="InterPro" id="IPR007267">
    <property type="entry name" value="GtrA_DPMS_TM"/>
</dbReference>
<dbReference type="SUPFAM" id="SSF53448">
    <property type="entry name" value="Nucleotide-diphospho-sugar transferases"/>
    <property type="match status" value="1"/>
</dbReference>
<evidence type="ECO:0000259" key="6">
    <source>
        <dbReference type="Pfam" id="PF00535"/>
    </source>
</evidence>
<accession>A0A9D2FUB6</accession>
<feature type="transmembrane region" description="Helical" evidence="5">
    <location>
        <begin position="320"/>
        <end position="341"/>
    </location>
</feature>
<gene>
    <name evidence="8" type="ORF">H9965_01470</name>
</gene>
<dbReference type="PANTHER" id="PTHR10859">
    <property type="entry name" value="GLYCOSYL TRANSFERASE"/>
    <property type="match status" value="1"/>
</dbReference>
<organism evidence="8 9">
    <name type="scientific">Candidatus Streptococcus faecavium</name>
    <dbReference type="NCBI Taxonomy" id="2838763"/>
    <lineage>
        <taxon>Bacteria</taxon>
        <taxon>Bacillati</taxon>
        <taxon>Bacillota</taxon>
        <taxon>Bacilli</taxon>
        <taxon>Lactobacillales</taxon>
        <taxon>Streptococcaceae</taxon>
        <taxon>Streptococcus</taxon>
    </lineage>
</organism>
<evidence type="ECO:0000259" key="7">
    <source>
        <dbReference type="Pfam" id="PF04138"/>
    </source>
</evidence>
<proteinExistence type="predicted"/>
<dbReference type="Pfam" id="PF00535">
    <property type="entry name" value="Glycos_transf_2"/>
    <property type="match status" value="1"/>
</dbReference>
<evidence type="ECO:0000256" key="2">
    <source>
        <dbReference type="ARBA" id="ARBA00022692"/>
    </source>
</evidence>
<dbReference type="GO" id="GO:0016020">
    <property type="term" value="C:membrane"/>
    <property type="evidence" value="ECO:0007669"/>
    <property type="project" value="UniProtKB-SubCell"/>
</dbReference>
<dbReference type="Pfam" id="PF04138">
    <property type="entry name" value="GtrA_DPMS_TM"/>
    <property type="match status" value="1"/>
</dbReference>
<dbReference type="AlphaFoldDB" id="A0A9D2FUB6"/>
<keyword evidence="2 5" id="KW-0812">Transmembrane</keyword>
<reference evidence="8" key="2">
    <citation type="submission" date="2021-04" db="EMBL/GenBank/DDBJ databases">
        <authorList>
            <person name="Gilroy R."/>
        </authorList>
    </citation>
    <scope>NUCLEOTIDE SEQUENCE</scope>
    <source>
        <strain evidence="8">ChiBcolR9-63</strain>
    </source>
</reference>
<feature type="transmembrane region" description="Helical" evidence="5">
    <location>
        <begin position="228"/>
        <end position="250"/>
    </location>
</feature>
<evidence type="ECO:0000256" key="1">
    <source>
        <dbReference type="ARBA" id="ARBA00004141"/>
    </source>
</evidence>
<dbReference type="EMBL" id="DXBD01000010">
    <property type="protein sequence ID" value="HIZ67143.1"/>
    <property type="molecule type" value="Genomic_DNA"/>
</dbReference>
<feature type="domain" description="GtrA/DPMS transmembrane" evidence="7">
    <location>
        <begin position="230"/>
        <end position="347"/>
    </location>
</feature>
<dbReference type="Gene3D" id="3.90.550.10">
    <property type="entry name" value="Spore Coat Polysaccharide Biosynthesis Protein SpsA, Chain A"/>
    <property type="match status" value="1"/>
</dbReference>
<protein>
    <submittedName>
        <fullName evidence="8">Bifunctional glycosyltransferase family 2/GtrA family protein</fullName>
    </submittedName>
</protein>
<dbReference type="InterPro" id="IPR029044">
    <property type="entry name" value="Nucleotide-diphossugar_trans"/>
</dbReference>
<dbReference type="GO" id="GO:0000271">
    <property type="term" value="P:polysaccharide biosynthetic process"/>
    <property type="evidence" value="ECO:0007669"/>
    <property type="project" value="InterPro"/>
</dbReference>
<dbReference type="Proteomes" id="UP000824058">
    <property type="component" value="Unassembled WGS sequence"/>
</dbReference>
<evidence type="ECO:0000256" key="3">
    <source>
        <dbReference type="ARBA" id="ARBA00022989"/>
    </source>
</evidence>
<dbReference type="InterPro" id="IPR001173">
    <property type="entry name" value="Glyco_trans_2-like"/>
</dbReference>
<comment type="subcellular location">
    <subcellularLocation>
        <location evidence="1">Membrane</location>
        <topology evidence="1">Multi-pass membrane protein</topology>
    </subcellularLocation>
</comment>